<reference evidence="4 5" key="1">
    <citation type="submission" date="2019-02" db="EMBL/GenBank/DDBJ databases">
        <title>Genomic Encyclopedia of Archaeal and Bacterial Type Strains, Phase II (KMG-II): from individual species to whole genera.</title>
        <authorList>
            <person name="Goeker M."/>
        </authorList>
    </citation>
    <scope>NUCLEOTIDE SEQUENCE [LARGE SCALE GENOMIC DNA]</scope>
    <source>
        <strain evidence="4 5">DSM 18101</strain>
    </source>
</reference>
<dbReference type="InterPro" id="IPR004843">
    <property type="entry name" value="Calcineurin-like_PHP"/>
</dbReference>
<gene>
    <name evidence="4" type="ORF">BDD14_0376</name>
</gene>
<dbReference type="GO" id="GO:0008758">
    <property type="term" value="F:UDP-2,3-diacylglucosamine hydrolase activity"/>
    <property type="evidence" value="ECO:0007669"/>
    <property type="project" value="TreeGrafter"/>
</dbReference>
<keyword evidence="5" id="KW-1185">Reference proteome</keyword>
<dbReference type="Proteomes" id="UP000292958">
    <property type="component" value="Unassembled WGS sequence"/>
</dbReference>
<name>A0A4Q7YNR6_9BACT</name>
<dbReference type="OrthoDB" id="9780884at2"/>
<sequence length="292" mass="32144">MPVGLRESSPPAITRRKFILGSGLTAAGLAVYAGAIARHEIDLVENPVPIRNLPSVFDGFRIVQISDIHLDEFTEPFFLEHVVKRVNRLAPDLVLVTGDFVTRGSLTFISSHHAAYRCAEILSTLQCPQVYTILGNHDVGVGAPLVIGALRSFKIPVLVNEHIPIERGSSRFWLCGSDDAGTRRPDLDLTIPENPDGPLILMIHEPDYADHVVKHPRGNLVDLMLSGHSHGGQVRVPFYGPLILPPMGQKYVMGRFQFGNMQLYVNRGIGTVGLPFRFDCAPELTIHTLRPA</sequence>
<protein>
    <recommendedName>
        <fullName evidence="3">Calcineurin-like phosphoesterase domain-containing protein</fullName>
    </recommendedName>
</protein>
<dbReference type="InterPro" id="IPR029052">
    <property type="entry name" value="Metallo-depent_PP-like"/>
</dbReference>
<dbReference type="PROSITE" id="PS51318">
    <property type="entry name" value="TAT"/>
    <property type="match status" value="1"/>
</dbReference>
<dbReference type="AlphaFoldDB" id="A0A4Q7YNR6"/>
<evidence type="ECO:0000256" key="1">
    <source>
        <dbReference type="ARBA" id="ARBA00022723"/>
    </source>
</evidence>
<keyword evidence="2" id="KW-0378">Hydrolase</keyword>
<organism evidence="4 5">
    <name type="scientific">Edaphobacter modestus</name>
    <dbReference type="NCBI Taxonomy" id="388466"/>
    <lineage>
        <taxon>Bacteria</taxon>
        <taxon>Pseudomonadati</taxon>
        <taxon>Acidobacteriota</taxon>
        <taxon>Terriglobia</taxon>
        <taxon>Terriglobales</taxon>
        <taxon>Acidobacteriaceae</taxon>
        <taxon>Edaphobacter</taxon>
    </lineage>
</organism>
<dbReference type="Pfam" id="PF00149">
    <property type="entry name" value="Metallophos"/>
    <property type="match status" value="1"/>
</dbReference>
<dbReference type="GO" id="GO:0016020">
    <property type="term" value="C:membrane"/>
    <property type="evidence" value="ECO:0007669"/>
    <property type="project" value="GOC"/>
</dbReference>
<dbReference type="InterPro" id="IPR006311">
    <property type="entry name" value="TAT_signal"/>
</dbReference>
<comment type="caution">
    <text evidence="4">The sequence shown here is derived from an EMBL/GenBank/DDBJ whole genome shotgun (WGS) entry which is preliminary data.</text>
</comment>
<dbReference type="PANTHER" id="PTHR31302:SF31">
    <property type="entry name" value="PHOSPHODIESTERASE YAEI"/>
    <property type="match status" value="1"/>
</dbReference>
<feature type="domain" description="Calcineurin-like phosphoesterase" evidence="3">
    <location>
        <begin position="60"/>
        <end position="231"/>
    </location>
</feature>
<evidence type="ECO:0000313" key="4">
    <source>
        <dbReference type="EMBL" id="RZU39050.1"/>
    </source>
</evidence>
<dbReference type="RefSeq" id="WP_130417326.1">
    <property type="nucleotide sequence ID" value="NZ_SHKW01000001.1"/>
</dbReference>
<dbReference type="PANTHER" id="PTHR31302">
    <property type="entry name" value="TRANSMEMBRANE PROTEIN WITH METALLOPHOSPHOESTERASE DOMAIN-RELATED"/>
    <property type="match status" value="1"/>
</dbReference>
<accession>A0A4Q7YNR6</accession>
<dbReference type="InterPro" id="IPR051158">
    <property type="entry name" value="Metallophosphoesterase_sf"/>
</dbReference>
<dbReference type="CDD" id="cd07385">
    <property type="entry name" value="MPP_YkuE_C"/>
    <property type="match status" value="1"/>
</dbReference>
<evidence type="ECO:0000259" key="3">
    <source>
        <dbReference type="Pfam" id="PF00149"/>
    </source>
</evidence>
<dbReference type="GO" id="GO:0009245">
    <property type="term" value="P:lipid A biosynthetic process"/>
    <property type="evidence" value="ECO:0007669"/>
    <property type="project" value="TreeGrafter"/>
</dbReference>
<proteinExistence type="predicted"/>
<evidence type="ECO:0000256" key="2">
    <source>
        <dbReference type="ARBA" id="ARBA00022801"/>
    </source>
</evidence>
<dbReference type="EMBL" id="SHKW01000001">
    <property type="protein sequence ID" value="RZU39050.1"/>
    <property type="molecule type" value="Genomic_DNA"/>
</dbReference>
<evidence type="ECO:0000313" key="5">
    <source>
        <dbReference type="Proteomes" id="UP000292958"/>
    </source>
</evidence>
<dbReference type="SUPFAM" id="SSF56300">
    <property type="entry name" value="Metallo-dependent phosphatases"/>
    <property type="match status" value="1"/>
</dbReference>
<keyword evidence="1" id="KW-0479">Metal-binding</keyword>
<dbReference type="Gene3D" id="3.60.21.10">
    <property type="match status" value="1"/>
</dbReference>
<dbReference type="GO" id="GO:0046872">
    <property type="term" value="F:metal ion binding"/>
    <property type="evidence" value="ECO:0007669"/>
    <property type="project" value="UniProtKB-KW"/>
</dbReference>